<sequence length="537" mass="61405">MIKRTTTEAIRTTRRKITALINKGKQSLRAIGRAIDRPKSTVHRHLKSQASRDQHPESYLWETEAGEAWLRRLVLAVVFTFGMQHGIGADALSRFFRQMRIDTHVGVSSTAMLGLLTRMENLLIYFQDFCEQSLPPGTRKAVLAMDETFFGCLLILVLMDLSSGYLLLESIGDDRSFDTWLNQSKPRLEALGIDVGHAVSDRAKALIKLAVDGFDCASGADVFHEQYGLSRWLGAALGRRKTQAEKRCTAAEKAIGKAGEESKADLETHHTQAVAECVQTEKALQDYRTNLAGISEDLHPFSLDTQQCNTAGSVTEKLVQRADALEIIAKEQGIADKYNAVQKFRNQIPSLATHVSFWWLWVEQLLLGFGVDQPTYDWLTGRLLPVVYWHYHRYKTKNPSQRKRYQSAWQHTLEVFKGDPFWESLGESEQQHWLEWAEWMVRQYHRSSSAVEGRNGHLSQLYHKGRGITKNRLKARTVIHNYWEKRSDDTTAAERLFKTQFPDLFEWLVDQMGELPLPRKTRQLVVRNPLKLQSVPA</sequence>
<accession>A0A1R4HHL5</accession>
<dbReference type="EMBL" id="FUKJ01000433">
    <property type="protein sequence ID" value="SJM95707.1"/>
    <property type="molecule type" value="Genomic_DNA"/>
</dbReference>
<gene>
    <name evidence="2" type="ORF">CRENPOLYSF2_680022</name>
</gene>
<proteinExistence type="predicted"/>
<reference evidence="3" key="1">
    <citation type="submission" date="2017-02" db="EMBL/GenBank/DDBJ databases">
        <authorList>
            <person name="Daims H."/>
        </authorList>
    </citation>
    <scope>NUCLEOTIDE SEQUENCE [LARGE SCALE GENOMIC DNA]</scope>
</reference>
<evidence type="ECO:0000313" key="3">
    <source>
        <dbReference type="Proteomes" id="UP000195442"/>
    </source>
</evidence>
<keyword evidence="3" id="KW-1185">Reference proteome</keyword>
<protein>
    <recommendedName>
        <fullName evidence="1">Transposase IS30-like HTH domain-containing protein</fullName>
    </recommendedName>
</protein>
<dbReference type="Pfam" id="PF19936">
    <property type="entry name" value="DUF6399"/>
    <property type="match status" value="1"/>
</dbReference>
<dbReference type="AlphaFoldDB" id="A0A1R4HHL5"/>
<dbReference type="InterPro" id="IPR045650">
    <property type="entry name" value="DUF6399"/>
</dbReference>
<feature type="domain" description="Transposase IS30-like HTH" evidence="1">
    <location>
        <begin position="14"/>
        <end position="47"/>
    </location>
</feature>
<name>A0A1R4HHL5_9GAMM</name>
<dbReference type="OrthoDB" id="534700at2"/>
<dbReference type="RefSeq" id="WP_087148348.1">
    <property type="nucleotide sequence ID" value="NZ_FUKJ01000433.1"/>
</dbReference>
<evidence type="ECO:0000259" key="1">
    <source>
        <dbReference type="Pfam" id="PF13936"/>
    </source>
</evidence>
<organism evidence="2 3">
    <name type="scientific">Crenothrix polyspora</name>
    <dbReference type="NCBI Taxonomy" id="360316"/>
    <lineage>
        <taxon>Bacteria</taxon>
        <taxon>Pseudomonadati</taxon>
        <taxon>Pseudomonadota</taxon>
        <taxon>Gammaproteobacteria</taxon>
        <taxon>Methylococcales</taxon>
        <taxon>Crenotrichaceae</taxon>
        <taxon>Crenothrix</taxon>
    </lineage>
</organism>
<evidence type="ECO:0000313" key="2">
    <source>
        <dbReference type="EMBL" id="SJM95707.1"/>
    </source>
</evidence>
<dbReference type="InterPro" id="IPR025246">
    <property type="entry name" value="IS30-like_HTH"/>
</dbReference>
<dbReference type="Proteomes" id="UP000195442">
    <property type="component" value="Unassembled WGS sequence"/>
</dbReference>
<dbReference type="Pfam" id="PF13936">
    <property type="entry name" value="HTH_38"/>
    <property type="match status" value="1"/>
</dbReference>